<accession>A0A9P6CSA4</accession>
<comment type="caution">
    <text evidence="1">The sequence shown here is derived from an EMBL/GenBank/DDBJ whole genome shotgun (WGS) entry which is preliminary data.</text>
</comment>
<gene>
    <name evidence="1" type="ORF">BDN70DRAFT_819381</name>
</gene>
<proteinExistence type="predicted"/>
<protein>
    <submittedName>
        <fullName evidence="1">Uncharacterized protein</fullName>
    </submittedName>
</protein>
<evidence type="ECO:0000313" key="1">
    <source>
        <dbReference type="EMBL" id="KAF9471925.1"/>
    </source>
</evidence>
<dbReference type="EMBL" id="MU155602">
    <property type="protein sequence ID" value="KAF9471925.1"/>
    <property type="molecule type" value="Genomic_DNA"/>
</dbReference>
<reference evidence="1" key="1">
    <citation type="submission" date="2020-11" db="EMBL/GenBank/DDBJ databases">
        <authorList>
            <consortium name="DOE Joint Genome Institute"/>
            <person name="Ahrendt S."/>
            <person name="Riley R."/>
            <person name="Andreopoulos W."/>
            <person name="Labutti K."/>
            <person name="Pangilinan J."/>
            <person name="Ruiz-Duenas F.J."/>
            <person name="Barrasa J.M."/>
            <person name="Sanchez-Garcia M."/>
            <person name="Camarero S."/>
            <person name="Miyauchi S."/>
            <person name="Serrano A."/>
            <person name="Linde D."/>
            <person name="Babiker R."/>
            <person name="Drula E."/>
            <person name="Ayuso-Fernandez I."/>
            <person name="Pacheco R."/>
            <person name="Padilla G."/>
            <person name="Ferreira P."/>
            <person name="Barriuso J."/>
            <person name="Kellner H."/>
            <person name="Castanera R."/>
            <person name="Alfaro M."/>
            <person name="Ramirez L."/>
            <person name="Pisabarro A.G."/>
            <person name="Kuo A."/>
            <person name="Tritt A."/>
            <person name="Lipzen A."/>
            <person name="He G."/>
            <person name="Yan M."/>
            <person name="Ng V."/>
            <person name="Cullen D."/>
            <person name="Martin F."/>
            <person name="Rosso M.-N."/>
            <person name="Henrissat B."/>
            <person name="Hibbett D."/>
            <person name="Martinez A.T."/>
            <person name="Grigoriev I.V."/>
        </authorList>
    </citation>
    <scope>NUCLEOTIDE SEQUENCE</scope>
    <source>
        <strain evidence="1">CIRM-BRFM 674</strain>
    </source>
</reference>
<name>A0A9P6CSA4_9AGAR</name>
<dbReference type="OrthoDB" id="2677917at2759"/>
<feature type="non-terminal residue" evidence="1">
    <location>
        <position position="1"/>
    </location>
</feature>
<dbReference type="Proteomes" id="UP000807469">
    <property type="component" value="Unassembled WGS sequence"/>
</dbReference>
<dbReference type="AlphaFoldDB" id="A0A9P6CSA4"/>
<keyword evidence="2" id="KW-1185">Reference proteome</keyword>
<evidence type="ECO:0000313" key="2">
    <source>
        <dbReference type="Proteomes" id="UP000807469"/>
    </source>
</evidence>
<organism evidence="1 2">
    <name type="scientific">Pholiota conissans</name>
    <dbReference type="NCBI Taxonomy" id="109636"/>
    <lineage>
        <taxon>Eukaryota</taxon>
        <taxon>Fungi</taxon>
        <taxon>Dikarya</taxon>
        <taxon>Basidiomycota</taxon>
        <taxon>Agaricomycotina</taxon>
        <taxon>Agaricomycetes</taxon>
        <taxon>Agaricomycetidae</taxon>
        <taxon>Agaricales</taxon>
        <taxon>Agaricineae</taxon>
        <taxon>Strophariaceae</taxon>
        <taxon>Pholiota</taxon>
    </lineage>
</organism>
<sequence>ETLKKDWTSYIYAFFKPDPLIEFVNGRECHAFVCVICVATHCKGWTRHVRRYLDTSDAKSISNLKTHAVKCWSEDVVAAASRAEKGTVRETIRKVGGQLQPEVLTAKFKRDGMGPVTYSHMQHTKKETKAEIVKDRGFLSLMKTGHPGYYVPSPSTVARDVKLVFSRTRQRVAKMLQEYPGSLSFATDAWT</sequence>